<feature type="compositionally biased region" description="Basic and acidic residues" evidence="1">
    <location>
        <begin position="733"/>
        <end position="751"/>
    </location>
</feature>
<feature type="compositionally biased region" description="Polar residues" evidence="1">
    <location>
        <begin position="106"/>
        <end position="120"/>
    </location>
</feature>
<dbReference type="PROSITE" id="PS50011">
    <property type="entry name" value="PROTEIN_KINASE_DOM"/>
    <property type="match status" value="1"/>
</dbReference>
<gene>
    <name evidence="3" type="ORF">D9611_006033</name>
</gene>
<feature type="compositionally biased region" description="Polar residues" evidence="1">
    <location>
        <begin position="67"/>
        <end position="80"/>
    </location>
</feature>
<dbReference type="InterPro" id="IPR011009">
    <property type="entry name" value="Kinase-like_dom_sf"/>
</dbReference>
<dbReference type="EMBL" id="JAACJK010000002">
    <property type="protein sequence ID" value="KAF5340964.1"/>
    <property type="molecule type" value="Genomic_DNA"/>
</dbReference>
<reference evidence="3 4" key="1">
    <citation type="journal article" date="2020" name="ISME J.">
        <title>Uncovering the hidden diversity of litter-decomposition mechanisms in mushroom-forming fungi.</title>
        <authorList>
            <person name="Floudas D."/>
            <person name="Bentzer J."/>
            <person name="Ahren D."/>
            <person name="Johansson T."/>
            <person name="Persson P."/>
            <person name="Tunlid A."/>
        </authorList>
    </citation>
    <scope>NUCLEOTIDE SEQUENCE [LARGE SCALE GENOMIC DNA]</scope>
    <source>
        <strain evidence="3 4">CBS 175.51</strain>
    </source>
</reference>
<dbReference type="PROSITE" id="PS00109">
    <property type="entry name" value="PROTEIN_KINASE_TYR"/>
    <property type="match status" value="1"/>
</dbReference>
<evidence type="ECO:0000313" key="3">
    <source>
        <dbReference type="EMBL" id="KAF5340964.1"/>
    </source>
</evidence>
<dbReference type="AlphaFoldDB" id="A0A8H5FL97"/>
<keyword evidence="4" id="KW-1185">Reference proteome</keyword>
<dbReference type="PANTHER" id="PTHR38248:SF2">
    <property type="entry name" value="FUNK1 11"/>
    <property type="match status" value="1"/>
</dbReference>
<protein>
    <recommendedName>
        <fullName evidence="2">Protein kinase domain-containing protein</fullName>
    </recommendedName>
</protein>
<evidence type="ECO:0000256" key="1">
    <source>
        <dbReference type="SAM" id="MobiDB-lite"/>
    </source>
</evidence>
<sequence>MALQEPQYRYQTRSQTRAAAGNIAPALGPLSPAPPAARKPRAKPAPAKTPGGSKPHARTAKARIRNASGTSRNPAKRTTNQPQPVPVPKRSSPPPKRPTPGLVASPSASSGPECRSNNNSSERKLRKTVLVAKATWAPSLYHDILHISDIDDFLDEPASGYRRSRRARGSDLFESVLEVVSCIIDCCSLPGGAGVTRTATSVRYPEDPDGKALEIFIRATGPSFEVPPEGAAEIRYSEVASVIHVRLESELSGKGEEELMAGPVSHCEQIFSHQPNRNFVRSLIVTESHVRLVHVDRGGTYLTPPINIHDDPHTFIRLVLGISSTSENVLGIDTSVQWSVDPKTGRKSSGTLKTVDGDGKAVVFDLTTDNAPFCRPEAVGRGTVCWYGTHTDTGKRVLIKDAWRTEDNAQAEVLFLEKARGIDGVVQMLSHEDSCAETKRFAPDHCEPHGFPNRIKSRLVLELYGPSIWFFESRYQLVSAFRDAIAAHGDLLKRQVLHRDISVNNILLADANNTHSGHGVLIDLDLAVWAESGVSSTIPDKNKGTLMYQSICVRRSPEEDGHPSPPLDYLDDLESFFYVFCHLIFMFVRPGEPAPVEHPLLRGWDNPTDLTSAVKKELFIRYPCRDDRLPAYYGEPCRALFRAFFTFIKELVEMKTDLRDADISLEERDRQLKELTDNVDVHYARLDAMFRDALVQIEQEDLRSKNDQDPSVPVPSSVGPRHETQTAPRGVKRASEEDSAPHKRPRLASDM</sequence>
<name>A0A8H5FL97_9AGAR</name>
<evidence type="ECO:0000313" key="4">
    <source>
        <dbReference type="Proteomes" id="UP000541558"/>
    </source>
</evidence>
<feature type="region of interest" description="Disordered" evidence="1">
    <location>
        <begin position="1"/>
        <end position="123"/>
    </location>
</feature>
<feature type="region of interest" description="Disordered" evidence="1">
    <location>
        <begin position="701"/>
        <end position="751"/>
    </location>
</feature>
<dbReference type="GO" id="GO:0005524">
    <property type="term" value="F:ATP binding"/>
    <property type="evidence" value="ECO:0007669"/>
    <property type="project" value="InterPro"/>
</dbReference>
<dbReference type="OrthoDB" id="5584477at2759"/>
<dbReference type="InterPro" id="IPR000719">
    <property type="entry name" value="Prot_kinase_dom"/>
</dbReference>
<dbReference type="GO" id="GO:0004672">
    <property type="term" value="F:protein kinase activity"/>
    <property type="evidence" value="ECO:0007669"/>
    <property type="project" value="InterPro"/>
</dbReference>
<dbReference type="PANTHER" id="PTHR38248">
    <property type="entry name" value="FUNK1 6"/>
    <property type="match status" value="1"/>
</dbReference>
<organism evidence="3 4">
    <name type="scientific">Ephemerocybe angulata</name>
    <dbReference type="NCBI Taxonomy" id="980116"/>
    <lineage>
        <taxon>Eukaryota</taxon>
        <taxon>Fungi</taxon>
        <taxon>Dikarya</taxon>
        <taxon>Basidiomycota</taxon>
        <taxon>Agaricomycotina</taxon>
        <taxon>Agaricomycetes</taxon>
        <taxon>Agaricomycetidae</taxon>
        <taxon>Agaricales</taxon>
        <taxon>Agaricineae</taxon>
        <taxon>Psathyrellaceae</taxon>
        <taxon>Ephemerocybe</taxon>
    </lineage>
</organism>
<comment type="caution">
    <text evidence="3">The sequence shown here is derived from an EMBL/GenBank/DDBJ whole genome shotgun (WGS) entry which is preliminary data.</text>
</comment>
<dbReference type="Proteomes" id="UP000541558">
    <property type="component" value="Unassembled WGS sequence"/>
</dbReference>
<dbReference type="Pfam" id="PF17667">
    <property type="entry name" value="Pkinase_fungal"/>
    <property type="match status" value="2"/>
</dbReference>
<evidence type="ECO:0000259" key="2">
    <source>
        <dbReference type="PROSITE" id="PS50011"/>
    </source>
</evidence>
<dbReference type="InterPro" id="IPR008266">
    <property type="entry name" value="Tyr_kinase_AS"/>
</dbReference>
<feature type="compositionally biased region" description="Basic residues" evidence="1">
    <location>
        <begin position="55"/>
        <end position="64"/>
    </location>
</feature>
<feature type="compositionally biased region" description="Pro residues" evidence="1">
    <location>
        <begin position="83"/>
        <end position="98"/>
    </location>
</feature>
<feature type="domain" description="Protein kinase" evidence="2">
    <location>
        <begin position="373"/>
        <end position="672"/>
    </location>
</feature>
<dbReference type="Gene3D" id="1.10.510.10">
    <property type="entry name" value="Transferase(Phosphotransferase) domain 1"/>
    <property type="match status" value="1"/>
</dbReference>
<accession>A0A8H5FL97</accession>
<dbReference type="SUPFAM" id="SSF56112">
    <property type="entry name" value="Protein kinase-like (PK-like)"/>
    <property type="match status" value="1"/>
</dbReference>
<proteinExistence type="predicted"/>
<dbReference type="InterPro" id="IPR040976">
    <property type="entry name" value="Pkinase_fungal"/>
</dbReference>